<evidence type="ECO:0000259" key="1">
    <source>
        <dbReference type="PROSITE" id="PS50994"/>
    </source>
</evidence>
<dbReference type="PANTHER" id="PTHR46889:SF4">
    <property type="entry name" value="TRANSPOSASE INSO FOR INSERTION SEQUENCE ELEMENT IS911B-RELATED"/>
    <property type="match status" value="1"/>
</dbReference>
<dbReference type="EMBL" id="JAIW01000068">
    <property type="protein sequence ID" value="KLE07906.1"/>
    <property type="molecule type" value="Genomic_DNA"/>
</dbReference>
<accession>A0A0G9KN58</accession>
<dbReference type="InterPro" id="IPR012337">
    <property type="entry name" value="RNaseH-like_sf"/>
</dbReference>
<dbReference type="InterPro" id="IPR048020">
    <property type="entry name" value="Transpos_IS3"/>
</dbReference>
<dbReference type="AlphaFoldDB" id="A0A0G9KN58"/>
<organism evidence="2 3">
    <name type="scientific">Aliarcobacter butzleri L355</name>
    <dbReference type="NCBI Taxonomy" id="1447263"/>
    <lineage>
        <taxon>Bacteria</taxon>
        <taxon>Pseudomonadati</taxon>
        <taxon>Campylobacterota</taxon>
        <taxon>Epsilonproteobacteria</taxon>
        <taxon>Campylobacterales</taxon>
        <taxon>Arcobacteraceae</taxon>
        <taxon>Aliarcobacter</taxon>
    </lineage>
</organism>
<dbReference type="Pfam" id="PF00665">
    <property type="entry name" value="rve"/>
    <property type="match status" value="1"/>
</dbReference>
<dbReference type="InterPro" id="IPR036397">
    <property type="entry name" value="RNaseH_sf"/>
</dbReference>
<dbReference type="PATRIC" id="fig|1447263.3.peg.2135"/>
<dbReference type="Proteomes" id="UP000035154">
    <property type="component" value="Unassembled WGS sequence"/>
</dbReference>
<dbReference type="Pfam" id="PF13333">
    <property type="entry name" value="rve_2"/>
    <property type="match status" value="1"/>
</dbReference>
<proteinExistence type="predicted"/>
<reference evidence="2 3" key="1">
    <citation type="submission" date="2014-01" db="EMBL/GenBank/DDBJ databases">
        <title>Development of a Comparative Genomic Fingerprinting Assay for High Resolution Genotyping of Arcobacter butzleri.</title>
        <authorList>
            <person name="Webb A.L."/>
            <person name="Inglis G.D."/>
            <person name="Kruczkiewicz P."/>
            <person name="Selinger L.B."/>
            <person name="Taboada E.N."/>
        </authorList>
    </citation>
    <scope>NUCLEOTIDE SEQUENCE [LARGE SCALE GENOMIC DNA]</scope>
    <source>
        <strain evidence="2 3">L355</strain>
    </source>
</reference>
<dbReference type="PANTHER" id="PTHR46889">
    <property type="entry name" value="TRANSPOSASE INSF FOR INSERTION SEQUENCE IS3B-RELATED"/>
    <property type="match status" value="1"/>
</dbReference>
<evidence type="ECO:0000313" key="3">
    <source>
        <dbReference type="Proteomes" id="UP000035154"/>
    </source>
</evidence>
<feature type="domain" description="Integrase catalytic" evidence="1">
    <location>
        <begin position="94"/>
        <end position="269"/>
    </location>
</feature>
<protein>
    <submittedName>
        <fullName evidence="2">Transposase</fullName>
    </submittedName>
</protein>
<dbReference type="PROSITE" id="PS50994">
    <property type="entry name" value="INTEGRASE"/>
    <property type="match status" value="1"/>
</dbReference>
<dbReference type="GO" id="GO:0015074">
    <property type="term" value="P:DNA integration"/>
    <property type="evidence" value="ECO:0007669"/>
    <property type="project" value="InterPro"/>
</dbReference>
<dbReference type="Pfam" id="PF13276">
    <property type="entry name" value="HTH_21"/>
    <property type="match status" value="1"/>
</dbReference>
<dbReference type="InterPro" id="IPR050900">
    <property type="entry name" value="Transposase_IS3/IS150/IS904"/>
</dbReference>
<dbReference type="NCBIfam" id="NF033516">
    <property type="entry name" value="transpos_IS3"/>
    <property type="match status" value="1"/>
</dbReference>
<dbReference type="SUPFAM" id="SSF53098">
    <property type="entry name" value="Ribonuclease H-like"/>
    <property type="match status" value="1"/>
</dbReference>
<sequence>MCKLFKVSRSCYYNWIEKGCVVNRVDVEFNTLIKNVFEQARATYGTRRLKEILKQKYGVIVSRRKIQKSLKQLNLKVKMKRRFKVITTTSNHTLPIAPNHVNRDFYSSSTDKVYVGDITYIPTKEGWLYLAVVIDIYSRKVVGWSMRYSLHTSLVNDALLMAIKRRNPNKGLIYHTDRGSQYASYEHKNLLEKYGIIQSMSKKGDCWDNAVAESFFHSLKTELIHHENFLTRKQANEKIFEYIEIFYNRQRLHSSNNYMSPSEFEEKMLRLEMVS</sequence>
<dbReference type="GO" id="GO:0003676">
    <property type="term" value="F:nucleic acid binding"/>
    <property type="evidence" value="ECO:0007669"/>
    <property type="project" value="InterPro"/>
</dbReference>
<gene>
    <name evidence="2" type="ORF">AF80_10950</name>
</gene>
<evidence type="ECO:0000313" key="2">
    <source>
        <dbReference type="EMBL" id="KLE07906.1"/>
    </source>
</evidence>
<dbReference type="InterPro" id="IPR001584">
    <property type="entry name" value="Integrase_cat-core"/>
</dbReference>
<dbReference type="InterPro" id="IPR025948">
    <property type="entry name" value="HTH-like_dom"/>
</dbReference>
<dbReference type="Gene3D" id="3.30.420.10">
    <property type="entry name" value="Ribonuclease H-like superfamily/Ribonuclease H"/>
    <property type="match status" value="1"/>
</dbReference>
<name>A0A0G9KN58_9BACT</name>
<comment type="caution">
    <text evidence="2">The sequence shown here is derived from an EMBL/GenBank/DDBJ whole genome shotgun (WGS) entry which is preliminary data.</text>
</comment>